<protein>
    <submittedName>
        <fullName evidence="1">Uncharacterized protein</fullName>
    </submittedName>
</protein>
<dbReference type="Proteomes" id="UP000237271">
    <property type="component" value="Unassembled WGS sequence"/>
</dbReference>
<gene>
    <name evidence="1" type="ORF">PHPALM_20634</name>
</gene>
<keyword evidence="2" id="KW-1185">Reference proteome</keyword>
<dbReference type="AlphaFoldDB" id="A0A2P4XED9"/>
<dbReference type="OrthoDB" id="115958at2759"/>
<comment type="caution">
    <text evidence="1">The sequence shown here is derived from an EMBL/GenBank/DDBJ whole genome shotgun (WGS) entry which is preliminary data.</text>
</comment>
<name>A0A2P4XED9_9STRA</name>
<proteinExistence type="predicted"/>
<dbReference type="EMBL" id="NCKW01011258">
    <property type="protein sequence ID" value="POM63909.1"/>
    <property type="molecule type" value="Genomic_DNA"/>
</dbReference>
<reference evidence="1 2" key="1">
    <citation type="journal article" date="2017" name="Genome Biol. Evol.">
        <title>Phytophthora megakarya and P. palmivora, closely related causal agents of cacao black pod rot, underwent increases in genome sizes and gene numbers by different mechanisms.</title>
        <authorList>
            <person name="Ali S.S."/>
            <person name="Shao J."/>
            <person name="Lary D.J."/>
            <person name="Kronmiller B."/>
            <person name="Shen D."/>
            <person name="Strem M.D."/>
            <person name="Amoako-Attah I."/>
            <person name="Akrofi A.Y."/>
            <person name="Begoude B.A."/>
            <person name="Ten Hoopen G.M."/>
            <person name="Coulibaly K."/>
            <person name="Kebe B.I."/>
            <person name="Melnick R.L."/>
            <person name="Guiltinan M.J."/>
            <person name="Tyler B.M."/>
            <person name="Meinhardt L.W."/>
            <person name="Bailey B.A."/>
        </authorList>
    </citation>
    <scope>NUCLEOTIDE SEQUENCE [LARGE SCALE GENOMIC DNA]</scope>
    <source>
        <strain evidence="2">sbr112.9</strain>
    </source>
</reference>
<evidence type="ECO:0000313" key="2">
    <source>
        <dbReference type="Proteomes" id="UP000237271"/>
    </source>
</evidence>
<sequence>MLESKAKEVAEDGGLAKESFSASNSYRLSLRRKTRIGQITPADSEKIYPR</sequence>
<organism evidence="1 2">
    <name type="scientific">Phytophthora palmivora</name>
    <dbReference type="NCBI Taxonomy" id="4796"/>
    <lineage>
        <taxon>Eukaryota</taxon>
        <taxon>Sar</taxon>
        <taxon>Stramenopiles</taxon>
        <taxon>Oomycota</taxon>
        <taxon>Peronosporomycetes</taxon>
        <taxon>Peronosporales</taxon>
        <taxon>Peronosporaceae</taxon>
        <taxon>Phytophthora</taxon>
    </lineage>
</organism>
<evidence type="ECO:0000313" key="1">
    <source>
        <dbReference type="EMBL" id="POM63909.1"/>
    </source>
</evidence>
<accession>A0A2P4XED9</accession>